<keyword evidence="3" id="KW-1185">Reference proteome</keyword>
<evidence type="ECO:0000256" key="1">
    <source>
        <dbReference type="SAM" id="MobiDB-lite"/>
    </source>
</evidence>
<organism evidence="2 3">
    <name type="scientific">Sphingomonas oryzagri</name>
    <dbReference type="NCBI Taxonomy" id="3042314"/>
    <lineage>
        <taxon>Bacteria</taxon>
        <taxon>Pseudomonadati</taxon>
        <taxon>Pseudomonadota</taxon>
        <taxon>Alphaproteobacteria</taxon>
        <taxon>Sphingomonadales</taxon>
        <taxon>Sphingomonadaceae</taxon>
        <taxon>Sphingomonas</taxon>
    </lineage>
</organism>
<reference evidence="2" key="1">
    <citation type="submission" date="2023-04" db="EMBL/GenBank/DDBJ databases">
        <title>Sphingomonas sp. MAHUQ-71 isolated from rice field.</title>
        <authorList>
            <person name="Huq M.A."/>
        </authorList>
    </citation>
    <scope>NUCLEOTIDE SEQUENCE</scope>
    <source>
        <strain evidence="2">MAHUQ-71</strain>
    </source>
</reference>
<protein>
    <submittedName>
        <fullName evidence="2">Uncharacterized protein</fullName>
    </submittedName>
</protein>
<dbReference type="RefSeq" id="WP_281045827.1">
    <property type="nucleotide sequence ID" value="NZ_JARYGZ010000003.1"/>
</dbReference>
<sequence>MAEAIDFPGSNFTFTPPPGRDDIRDLHTFRQHDGPSNVSCWRFTPEELAEVNRTGCCFLTVMSHRVFFPAFVGTEDTVRSVIIDYGSVWKKAPAND</sequence>
<feature type="region of interest" description="Disordered" evidence="1">
    <location>
        <begin position="1"/>
        <end position="20"/>
    </location>
</feature>
<gene>
    <name evidence="2" type="ORF">QGN17_17140</name>
</gene>
<name>A0ABT6N5T5_9SPHN</name>
<dbReference type="EMBL" id="JARYGZ010000003">
    <property type="protein sequence ID" value="MDH7640462.1"/>
    <property type="molecule type" value="Genomic_DNA"/>
</dbReference>
<accession>A0ABT6N5T5</accession>
<dbReference type="Proteomes" id="UP001160625">
    <property type="component" value="Unassembled WGS sequence"/>
</dbReference>
<evidence type="ECO:0000313" key="2">
    <source>
        <dbReference type="EMBL" id="MDH7640462.1"/>
    </source>
</evidence>
<evidence type="ECO:0000313" key="3">
    <source>
        <dbReference type="Proteomes" id="UP001160625"/>
    </source>
</evidence>
<comment type="caution">
    <text evidence="2">The sequence shown here is derived from an EMBL/GenBank/DDBJ whole genome shotgun (WGS) entry which is preliminary data.</text>
</comment>
<proteinExistence type="predicted"/>